<protein>
    <submittedName>
        <fullName evidence="2">Uncharacterized protein</fullName>
    </submittedName>
</protein>
<dbReference type="AlphaFoldDB" id="A0A8E2E891"/>
<feature type="compositionally biased region" description="Basic and acidic residues" evidence="1">
    <location>
        <begin position="40"/>
        <end position="51"/>
    </location>
</feature>
<dbReference type="InterPro" id="IPR038883">
    <property type="entry name" value="AN11006-like"/>
</dbReference>
<dbReference type="Proteomes" id="UP000250266">
    <property type="component" value="Unassembled WGS sequence"/>
</dbReference>
<evidence type="ECO:0000313" key="3">
    <source>
        <dbReference type="Proteomes" id="UP000250266"/>
    </source>
</evidence>
<evidence type="ECO:0000313" key="2">
    <source>
        <dbReference type="EMBL" id="OCK79221.1"/>
    </source>
</evidence>
<sequence>MPIARTSKSSKRRPPSLRKRASSLELGDRSTRYNKQTGRPIRDGAGKKQQDPEYVDSVIIEDDMPVETCSEDDEGNPRQPKRVTKRKRSPSPTPPPLSPIIYDEMSSSDPEVEDLGISAGAETNRALTLHFDIAPGFQGPLVVELDPAQLIYVGKCSDAKHNTENVPSIWRGGRRRKTKVTAPKINRRPSNDSQQLRIGFMSLPPELRNKVYRLLFVASRELNFVSPDNFCLSSAFLRTCRQVHDEGTSILYGENSFHFERHWRMRAPFWDPVPKEIGFKDMRLFLKMIGTVNLARIRTMRIIFEDAKPSSAPYLNSQEERRFVHDEHLLDCLRLLRQSELKKLTLCFHGRKTMTATDAKFLEALGQIQADKVEIIPNPKWYYMEPKIHYTLKRPLIELMTRNPPLHTVQ</sequence>
<feature type="region of interest" description="Disordered" evidence="1">
    <location>
        <begin position="1"/>
        <end position="104"/>
    </location>
</feature>
<dbReference type="EMBL" id="KV745017">
    <property type="protein sequence ID" value="OCK79221.1"/>
    <property type="molecule type" value="Genomic_DNA"/>
</dbReference>
<dbReference type="PANTHER" id="PTHR42085:SF2">
    <property type="entry name" value="F-BOX DOMAIN-CONTAINING PROTEIN"/>
    <property type="match status" value="1"/>
</dbReference>
<name>A0A8E2E891_9PEZI</name>
<feature type="compositionally biased region" description="Basic residues" evidence="1">
    <location>
        <begin position="8"/>
        <end position="21"/>
    </location>
</feature>
<keyword evidence="3" id="KW-1185">Reference proteome</keyword>
<feature type="compositionally biased region" description="Basic residues" evidence="1">
    <location>
        <begin position="79"/>
        <end position="89"/>
    </location>
</feature>
<proteinExistence type="predicted"/>
<organism evidence="2 3">
    <name type="scientific">Lepidopterella palustris CBS 459.81</name>
    <dbReference type="NCBI Taxonomy" id="1314670"/>
    <lineage>
        <taxon>Eukaryota</taxon>
        <taxon>Fungi</taxon>
        <taxon>Dikarya</taxon>
        <taxon>Ascomycota</taxon>
        <taxon>Pezizomycotina</taxon>
        <taxon>Dothideomycetes</taxon>
        <taxon>Pleosporomycetidae</taxon>
        <taxon>Mytilinidiales</taxon>
        <taxon>Argynnaceae</taxon>
        <taxon>Lepidopterella</taxon>
    </lineage>
</organism>
<evidence type="ECO:0000256" key="1">
    <source>
        <dbReference type="SAM" id="MobiDB-lite"/>
    </source>
</evidence>
<dbReference type="OrthoDB" id="5372935at2759"/>
<accession>A0A8E2E891</accession>
<dbReference type="PANTHER" id="PTHR42085">
    <property type="entry name" value="F-BOX DOMAIN-CONTAINING PROTEIN"/>
    <property type="match status" value="1"/>
</dbReference>
<reference evidence="2 3" key="1">
    <citation type="journal article" date="2016" name="Nat. Commun.">
        <title>Ectomycorrhizal ecology is imprinted in the genome of the dominant symbiotic fungus Cenococcum geophilum.</title>
        <authorList>
            <consortium name="DOE Joint Genome Institute"/>
            <person name="Peter M."/>
            <person name="Kohler A."/>
            <person name="Ohm R.A."/>
            <person name="Kuo A."/>
            <person name="Krutzmann J."/>
            <person name="Morin E."/>
            <person name="Arend M."/>
            <person name="Barry K.W."/>
            <person name="Binder M."/>
            <person name="Choi C."/>
            <person name="Clum A."/>
            <person name="Copeland A."/>
            <person name="Grisel N."/>
            <person name="Haridas S."/>
            <person name="Kipfer T."/>
            <person name="LaButti K."/>
            <person name="Lindquist E."/>
            <person name="Lipzen A."/>
            <person name="Maire R."/>
            <person name="Meier B."/>
            <person name="Mihaltcheva S."/>
            <person name="Molinier V."/>
            <person name="Murat C."/>
            <person name="Poggeler S."/>
            <person name="Quandt C.A."/>
            <person name="Sperisen C."/>
            <person name="Tritt A."/>
            <person name="Tisserant E."/>
            <person name="Crous P.W."/>
            <person name="Henrissat B."/>
            <person name="Nehls U."/>
            <person name="Egli S."/>
            <person name="Spatafora J.W."/>
            <person name="Grigoriev I.V."/>
            <person name="Martin F.M."/>
        </authorList>
    </citation>
    <scope>NUCLEOTIDE SEQUENCE [LARGE SCALE GENOMIC DNA]</scope>
    <source>
        <strain evidence="2 3">CBS 459.81</strain>
    </source>
</reference>
<gene>
    <name evidence="2" type="ORF">K432DRAFT_383284</name>
</gene>
<feature type="compositionally biased region" description="Acidic residues" evidence="1">
    <location>
        <begin position="59"/>
        <end position="74"/>
    </location>
</feature>